<comment type="subunit">
    <text evidence="15">Component of the ribosome quality control complex (RQC).</text>
</comment>
<sequence length="1849" mass="206873">MGRPKGDAARTKSRPSSSSLAASLLPTGATAVGFGGYVGSSRVDTAGPVDDSVPFQDIDGEIAQHLKRLARKDPTTKIKALYSLSELLKQKTTNEIVPIISQWAFEYKKLLLDYNREVRRATHDTMTIIVSILGRDLAPYLKSLMGPWWFSQFDSCHEVSQAAKKSFQTAFPAPEKRLEALIHCTNEIFVYLEENLKLTPQSMSEKAVASDELEEMHQQVISASLLALATLIDVLVCPQSERPGFESMKEEPKHFSKARATAVACAEKMFSGHKFFMDFMKSKSTAIRSAAYSALRSFIKNLPHAISGGDVKTLAVTVFGTLQERDLSCHSSMWDMVLWFCRKFPGSWTTINIQKTVLNRLWHFLKNGCFGSQKISYPALIVLIDAMPPKLLGGEKFFLEFFQSLWAGRSFSQTFISDRIAFFLAVKECFLWALKNASRFFDGNDDVCKFQRTLVDEILSQLLWNEYLSLVESENIIEVRETVSIKPPVGYIEDLGRCIIEILSGIDSLGSDILMVFSSKFQTNCSDFFQQTSSSTGSIDQIIKFLLLMDHHAVRKGETWPLAHLVGPTLEKNFPLIGTLDSEKAVMFLVVSVDIFGARKITQALVGCELETQNFLQAFTGKFIPWCLQKSKSSTCARMDLLLALLDEECFQIQWSSIITYAIKEDNVGISSKGLGSDFTSMLAMLMEKARSKIREKVYLQESYPDCWHHELLDSAALCVARSSPTTTRTSDAQFLCAVLGGSTTDDTNSFLSRKTILLVYKDLLLKLLSFMLDSTSLWVKDVCSLLRTEVNDDDRLIPSQIDAVDMAHFAIEVLEGSFFGLKAFDGESELVPCIIGAVCVIDWELKLGNDFNDSGDKLMRNARLAFYEPVHALRKLVGSCIKNLSVRSRQLLRSILVQSVRYMIFKEDKFDAEIITSFCCSSILEILDGVLLNQLEEQDLLDQLLGKDSIWPLYLVPGSPASSTISDIENSSKEQGRKFVRLVDKLILEIGFGRVVGDAVSDRRSSVAPPMSVHQNSRAWLAAEILCTWEWPGGSALSSFLPALTNYVKEVTSQDGLLDPLINMLLDGALLNSTIDELSLPYVCPTSYDTVERIKEPYLRALVSLMHTLFKNCIWGKGEALVYFKLLVDKLYIGEVVNSSCLSIFPSIMNVLAKHLGDVYGEFNANGQLGSIEIGEVHANILDWLNQTLLFPPLNAWQTGKDMGEWLQVVISCYPVLTTTDVRGLKPERSISPSEKSLVLQLFRKQRHNLSVVNKLQVAQKLLSELLLVTVAYCWEEFNEDDWEFALYRLRWWIDSAVVVMEDVAENVNAAGVSSTFSDSKVIVEKLKQVILEVDAFTIDLARNALLIFSMFRNLVGHDRENAENLNSLKSEKWDTMKERVLESILRLFFSSGITEAIASCYCHDASLVVASSRFSHAQFWELVALSVADSSTYARDKAIKSVEIWGLSKGPVEALYAVLFSVKPLARMRSAAFVLLSTEPISRLAFVNEDRHVSSEGDISSDQDPDRVDWSKEENLQLRGEISHLIGNLPNEVLEMDLLATERVNVYVAWALLLSHLISLPSSSPARERLVQYIQVSAKSTVLDCLLQHIPVECLALTSRKKDVELPATLSGAAKAAKHAIVACSVLFSVEALWPIETNKMASFAGAIFGLMLRILPAYVRGWFNDIRDRSLSSAIESFTKSWCSPPLIADELSQIKKADITDENFSVSVSKSANEVVATYTKDETGMDLVIRLPASYPLRHLDVDCTRSLGISDVKQRKWLLSMVSFVRNQNGALAEAIRMWKSNFDKEFEGVEECPICYSVIHTTNHSLPRLACKTCKHKFHSACLYKWFSTSHKSTCPLCQSPF</sequence>
<keyword evidence="18" id="KW-0436">Ligase</keyword>
<evidence type="ECO:0000256" key="5">
    <source>
        <dbReference type="ARBA" id="ARBA00012483"/>
    </source>
</evidence>
<dbReference type="Pfam" id="PF22999">
    <property type="entry name" value="LTN1_E3_ligase_6th"/>
    <property type="match status" value="1"/>
</dbReference>
<evidence type="ECO:0000256" key="7">
    <source>
        <dbReference type="ARBA" id="ARBA00022490"/>
    </source>
</evidence>
<dbReference type="GO" id="GO:1990112">
    <property type="term" value="C:RQC complex"/>
    <property type="evidence" value="ECO:0007669"/>
    <property type="project" value="UniProtKB-UniRule"/>
</dbReference>
<proteinExistence type="inferred from homology"/>
<dbReference type="InterPro" id="IPR011989">
    <property type="entry name" value="ARM-like"/>
</dbReference>
<dbReference type="Proteomes" id="UP001454036">
    <property type="component" value="Unassembled WGS sequence"/>
</dbReference>
<evidence type="ECO:0000256" key="12">
    <source>
        <dbReference type="ARBA" id="ARBA00022786"/>
    </source>
</evidence>
<evidence type="ECO:0000256" key="13">
    <source>
        <dbReference type="ARBA" id="ARBA00022833"/>
    </source>
</evidence>
<dbReference type="SMART" id="SM00184">
    <property type="entry name" value="RING"/>
    <property type="match status" value="1"/>
</dbReference>
<dbReference type="SUPFAM" id="SSF57850">
    <property type="entry name" value="RING/U-box"/>
    <property type="match status" value="1"/>
</dbReference>
<dbReference type="Gene3D" id="3.30.40.10">
    <property type="entry name" value="Zinc/RING finger domain, C3HC4 (zinc finger)"/>
    <property type="match status" value="1"/>
</dbReference>
<feature type="domain" description="RING-type" evidence="17">
    <location>
        <begin position="1799"/>
        <end position="1846"/>
    </location>
</feature>
<dbReference type="InterPro" id="IPR054478">
    <property type="entry name" value="LTN1_UBC"/>
</dbReference>
<keyword evidence="19" id="KW-1185">Reference proteome</keyword>
<dbReference type="InterPro" id="IPR011016">
    <property type="entry name" value="Znf_RING-CH"/>
</dbReference>
<evidence type="ECO:0000256" key="14">
    <source>
        <dbReference type="PROSITE-ProRule" id="PRU00175"/>
    </source>
</evidence>
<feature type="region of interest" description="Disordered" evidence="16">
    <location>
        <begin position="1"/>
        <end position="22"/>
    </location>
</feature>
<evidence type="ECO:0000256" key="1">
    <source>
        <dbReference type="ARBA" id="ARBA00000900"/>
    </source>
</evidence>
<keyword evidence="10" id="KW-0677">Repeat</keyword>
<name>A0AAV3Q6C2_LITER</name>
<dbReference type="InterPro" id="IPR013083">
    <property type="entry name" value="Znf_RING/FYVE/PHD"/>
</dbReference>
<comment type="similarity">
    <text evidence="4 15">Belongs to the LTN1 family.</text>
</comment>
<dbReference type="CDD" id="cd16491">
    <property type="entry name" value="RING-CH-C4HC3_LTN1"/>
    <property type="match status" value="1"/>
</dbReference>
<dbReference type="InterPro" id="IPR054477">
    <property type="entry name" value="LTN1_E3_ligase_6th"/>
</dbReference>
<dbReference type="InterPro" id="IPR016024">
    <property type="entry name" value="ARM-type_fold"/>
</dbReference>
<organism evidence="18 19">
    <name type="scientific">Lithospermum erythrorhizon</name>
    <name type="common">Purple gromwell</name>
    <name type="synonym">Lithospermum officinale var. erythrorhizon</name>
    <dbReference type="NCBI Taxonomy" id="34254"/>
    <lineage>
        <taxon>Eukaryota</taxon>
        <taxon>Viridiplantae</taxon>
        <taxon>Streptophyta</taxon>
        <taxon>Embryophyta</taxon>
        <taxon>Tracheophyta</taxon>
        <taxon>Spermatophyta</taxon>
        <taxon>Magnoliopsida</taxon>
        <taxon>eudicotyledons</taxon>
        <taxon>Gunneridae</taxon>
        <taxon>Pentapetalae</taxon>
        <taxon>asterids</taxon>
        <taxon>lamiids</taxon>
        <taxon>Boraginales</taxon>
        <taxon>Boraginaceae</taxon>
        <taxon>Boraginoideae</taxon>
        <taxon>Lithospermeae</taxon>
        <taxon>Lithospermum</taxon>
    </lineage>
</organism>
<dbReference type="SUPFAM" id="SSF48371">
    <property type="entry name" value="ARM repeat"/>
    <property type="match status" value="1"/>
</dbReference>
<dbReference type="InterPro" id="IPR054476">
    <property type="entry name" value="Ltn1_N"/>
</dbReference>
<evidence type="ECO:0000256" key="2">
    <source>
        <dbReference type="ARBA" id="ARBA00004514"/>
    </source>
</evidence>
<keyword evidence="7" id="KW-0963">Cytoplasm</keyword>
<dbReference type="EMBL" id="BAABME010003479">
    <property type="protein sequence ID" value="GAA0158951.1"/>
    <property type="molecule type" value="Genomic_DNA"/>
</dbReference>
<evidence type="ECO:0000313" key="18">
    <source>
        <dbReference type="EMBL" id="GAA0158951.1"/>
    </source>
</evidence>
<keyword evidence="12 15" id="KW-0833">Ubl conjugation pathway</keyword>
<evidence type="ECO:0000256" key="16">
    <source>
        <dbReference type="SAM" id="MobiDB-lite"/>
    </source>
</evidence>
<dbReference type="GO" id="GO:0005829">
    <property type="term" value="C:cytosol"/>
    <property type="evidence" value="ECO:0007669"/>
    <property type="project" value="UniProtKB-SubCell"/>
</dbReference>
<evidence type="ECO:0000256" key="10">
    <source>
        <dbReference type="ARBA" id="ARBA00022737"/>
    </source>
</evidence>
<evidence type="ECO:0000256" key="3">
    <source>
        <dbReference type="ARBA" id="ARBA00004906"/>
    </source>
</evidence>
<evidence type="ECO:0000259" key="17">
    <source>
        <dbReference type="PROSITE" id="PS50089"/>
    </source>
</evidence>
<evidence type="ECO:0000313" key="19">
    <source>
        <dbReference type="Proteomes" id="UP001454036"/>
    </source>
</evidence>
<dbReference type="PANTHER" id="PTHR12389">
    <property type="entry name" value="ZINC FINGER PROTEIN 294"/>
    <property type="match status" value="1"/>
</dbReference>
<dbReference type="PANTHER" id="PTHR12389:SF0">
    <property type="entry name" value="E3 UBIQUITIN-PROTEIN LIGASE LISTERIN"/>
    <property type="match status" value="1"/>
</dbReference>
<comment type="subcellular location">
    <subcellularLocation>
        <location evidence="2">Cytoplasm</location>
        <location evidence="2">Cytosol</location>
    </subcellularLocation>
</comment>
<dbReference type="EC" id="2.3.2.27" evidence="5 15"/>
<dbReference type="GO" id="GO:1990116">
    <property type="term" value="P:ribosome-associated ubiquitin-dependent protein catabolic process"/>
    <property type="evidence" value="ECO:0007669"/>
    <property type="project" value="UniProtKB-UniRule"/>
</dbReference>
<dbReference type="InterPro" id="IPR001841">
    <property type="entry name" value="Znf_RING"/>
</dbReference>
<evidence type="ECO:0000256" key="6">
    <source>
        <dbReference type="ARBA" id="ARBA00017157"/>
    </source>
</evidence>
<keyword evidence="9 15" id="KW-0479">Metal-binding</keyword>
<dbReference type="GO" id="GO:0008270">
    <property type="term" value="F:zinc ion binding"/>
    <property type="evidence" value="ECO:0007669"/>
    <property type="project" value="UniProtKB-KW"/>
</dbReference>
<gene>
    <name evidence="18" type="ORF">LIER_15848</name>
</gene>
<comment type="catalytic activity">
    <reaction evidence="1 15">
        <text>S-ubiquitinyl-[E2 ubiquitin-conjugating enzyme]-L-cysteine + [acceptor protein]-L-lysine = [E2 ubiquitin-conjugating enzyme]-L-cysteine + N(6)-ubiquitinyl-[acceptor protein]-L-lysine.</text>
        <dbReference type="EC" id="2.3.2.27"/>
    </reaction>
</comment>
<dbReference type="SMART" id="SM00744">
    <property type="entry name" value="RINGv"/>
    <property type="match status" value="1"/>
</dbReference>
<reference evidence="18 19" key="1">
    <citation type="submission" date="2024-01" db="EMBL/GenBank/DDBJ databases">
        <title>The complete chloroplast genome sequence of Lithospermum erythrorhizon: insights into the phylogenetic relationship among Boraginaceae species and the maternal lineages of purple gromwells.</title>
        <authorList>
            <person name="Okada T."/>
            <person name="Watanabe K."/>
        </authorList>
    </citation>
    <scope>NUCLEOTIDE SEQUENCE [LARGE SCALE GENOMIC DNA]</scope>
</reference>
<dbReference type="FunFam" id="3.30.40.10:FF:000038">
    <property type="entry name" value="E3 ubiquitin-protein ligase listerin"/>
    <property type="match status" value="1"/>
</dbReference>
<feature type="compositionally biased region" description="Basic and acidic residues" evidence="16">
    <location>
        <begin position="1"/>
        <end position="10"/>
    </location>
</feature>
<dbReference type="Pfam" id="PF23009">
    <property type="entry name" value="UBC_like"/>
    <property type="match status" value="1"/>
</dbReference>
<dbReference type="Pfam" id="PF22958">
    <property type="entry name" value="Ltn1_1st"/>
    <property type="match status" value="1"/>
</dbReference>
<comment type="caution">
    <text evidence="18">The sequence shown here is derived from an EMBL/GenBank/DDBJ whole genome shotgun (WGS) entry which is preliminary data.</text>
</comment>
<evidence type="ECO:0000256" key="11">
    <source>
        <dbReference type="ARBA" id="ARBA00022771"/>
    </source>
</evidence>
<evidence type="ECO:0000256" key="4">
    <source>
        <dbReference type="ARBA" id="ARBA00007997"/>
    </source>
</evidence>
<evidence type="ECO:0000256" key="9">
    <source>
        <dbReference type="ARBA" id="ARBA00022723"/>
    </source>
</evidence>
<evidence type="ECO:0000256" key="8">
    <source>
        <dbReference type="ARBA" id="ARBA00022679"/>
    </source>
</evidence>
<protein>
    <recommendedName>
        <fullName evidence="6 15">E3 ubiquitin-protein ligase listerin</fullName>
        <ecNumber evidence="5 15">2.3.2.27</ecNumber>
    </recommendedName>
    <alternativeName>
        <fullName evidence="15">RING-type E3 ubiquitin transferase listerin</fullName>
    </alternativeName>
</protein>
<evidence type="ECO:0000256" key="15">
    <source>
        <dbReference type="RuleBase" id="RU367090"/>
    </source>
</evidence>
<dbReference type="InterPro" id="IPR039795">
    <property type="entry name" value="LTN1/Rkr1"/>
</dbReference>
<comment type="function">
    <text evidence="15">E3 ubiquitin-protein ligase. Component of the ribosome quality control complex (RQC), a ribosome-associated complex that mediates ubiquitination and extraction of incompletely synthesized nascent chains for proteasomal degradation.</text>
</comment>
<keyword evidence="13 15" id="KW-0862">Zinc</keyword>
<dbReference type="Gene3D" id="1.25.10.10">
    <property type="entry name" value="Leucine-rich Repeat Variant"/>
    <property type="match status" value="1"/>
</dbReference>
<keyword evidence="8 15" id="KW-0808">Transferase</keyword>
<dbReference type="GO" id="GO:0043023">
    <property type="term" value="F:ribosomal large subunit binding"/>
    <property type="evidence" value="ECO:0007669"/>
    <property type="project" value="TreeGrafter"/>
</dbReference>
<dbReference type="GO" id="GO:0016874">
    <property type="term" value="F:ligase activity"/>
    <property type="evidence" value="ECO:0007669"/>
    <property type="project" value="UniProtKB-KW"/>
</dbReference>
<keyword evidence="11 14" id="KW-0863">Zinc-finger</keyword>
<dbReference type="Pfam" id="PF13639">
    <property type="entry name" value="zf-RING_2"/>
    <property type="match status" value="1"/>
</dbReference>
<comment type="pathway">
    <text evidence="3 15">Protein modification; protein ubiquitination.</text>
</comment>
<dbReference type="GO" id="GO:0061630">
    <property type="term" value="F:ubiquitin protein ligase activity"/>
    <property type="evidence" value="ECO:0007669"/>
    <property type="project" value="UniProtKB-UniRule"/>
</dbReference>
<accession>A0AAV3Q6C2</accession>
<dbReference type="GO" id="GO:0072344">
    <property type="term" value="P:rescue of stalled ribosome"/>
    <property type="evidence" value="ECO:0007669"/>
    <property type="project" value="UniProtKB-UniRule"/>
</dbReference>
<dbReference type="InterPro" id="IPR039804">
    <property type="entry name" value="RING-CH-C4HC3_LTN1"/>
</dbReference>
<dbReference type="PROSITE" id="PS50089">
    <property type="entry name" value="ZF_RING_2"/>
    <property type="match status" value="1"/>
</dbReference>